<keyword evidence="6 12" id="KW-0067">ATP-binding</keyword>
<evidence type="ECO:0000256" key="8">
    <source>
        <dbReference type="ARBA" id="ARBA00036478"/>
    </source>
</evidence>
<evidence type="ECO:0000256" key="3">
    <source>
        <dbReference type="ARBA" id="ARBA00022679"/>
    </source>
</evidence>
<comment type="subcellular location">
    <subcellularLocation>
        <location evidence="1">Cytoplasm</location>
    </subcellularLocation>
</comment>
<name>A0AAN0IA51_AMPQE</name>
<dbReference type="EC" id="2.7.1.149" evidence="11"/>
<dbReference type="GO" id="GO:0016309">
    <property type="term" value="F:1-phosphatidylinositol-5-phosphate 4-kinase activity"/>
    <property type="evidence" value="ECO:0007669"/>
    <property type="project" value="UniProtKB-EC"/>
</dbReference>
<evidence type="ECO:0000313" key="16">
    <source>
        <dbReference type="Proteomes" id="UP000007879"/>
    </source>
</evidence>
<evidence type="ECO:0000256" key="9">
    <source>
        <dbReference type="ARBA" id="ARBA00036698"/>
    </source>
</evidence>
<dbReference type="KEGG" id="aqu:100631729"/>
<keyword evidence="3 12" id="KW-0808">Transferase</keyword>
<dbReference type="AlphaFoldDB" id="A0AAN0IA51"/>
<evidence type="ECO:0000256" key="11">
    <source>
        <dbReference type="ARBA" id="ARBA00039039"/>
    </source>
</evidence>
<proteinExistence type="predicted"/>
<evidence type="ECO:0000313" key="15">
    <source>
        <dbReference type="EnsemblMetazoa" id="XP_003383716.3"/>
    </source>
</evidence>
<dbReference type="InterPro" id="IPR027484">
    <property type="entry name" value="PInositol-4-P-5-kinase_N"/>
</dbReference>
<keyword evidence="7" id="KW-0443">Lipid metabolism</keyword>
<evidence type="ECO:0000256" key="10">
    <source>
        <dbReference type="ARBA" id="ARBA00036950"/>
    </source>
</evidence>
<feature type="compositionally biased region" description="Basic residues" evidence="13">
    <location>
        <begin position="18"/>
        <end position="31"/>
    </location>
</feature>
<evidence type="ECO:0000256" key="7">
    <source>
        <dbReference type="ARBA" id="ARBA00023098"/>
    </source>
</evidence>
<reference evidence="16" key="1">
    <citation type="journal article" date="2010" name="Nature">
        <title>The Amphimedon queenslandica genome and the evolution of animal complexity.</title>
        <authorList>
            <person name="Srivastava M."/>
            <person name="Simakov O."/>
            <person name="Chapman J."/>
            <person name="Fahey B."/>
            <person name="Gauthier M.E."/>
            <person name="Mitros T."/>
            <person name="Richards G.S."/>
            <person name="Conaco C."/>
            <person name="Dacre M."/>
            <person name="Hellsten U."/>
            <person name="Larroux C."/>
            <person name="Putnam N.H."/>
            <person name="Stanke M."/>
            <person name="Adamska M."/>
            <person name="Darling A."/>
            <person name="Degnan S.M."/>
            <person name="Oakley T.H."/>
            <person name="Plachetzki D.C."/>
            <person name="Zhai Y."/>
            <person name="Adamski M."/>
            <person name="Calcino A."/>
            <person name="Cummins S.F."/>
            <person name="Goodstein D.M."/>
            <person name="Harris C."/>
            <person name="Jackson D.J."/>
            <person name="Leys S.P."/>
            <person name="Shu S."/>
            <person name="Woodcroft B.J."/>
            <person name="Vervoort M."/>
            <person name="Kosik K.S."/>
            <person name="Manning G."/>
            <person name="Degnan B.M."/>
            <person name="Rokhsar D.S."/>
        </authorList>
    </citation>
    <scope>NUCLEOTIDE SEQUENCE [LARGE SCALE GENOMIC DNA]</scope>
</reference>
<keyword evidence="4 12" id="KW-0547">Nucleotide-binding</keyword>
<evidence type="ECO:0000256" key="5">
    <source>
        <dbReference type="ARBA" id="ARBA00022777"/>
    </source>
</evidence>
<feature type="domain" description="PIPK" evidence="14">
    <location>
        <begin position="35"/>
        <end position="469"/>
    </location>
</feature>
<evidence type="ECO:0000256" key="4">
    <source>
        <dbReference type="ARBA" id="ARBA00022741"/>
    </source>
</evidence>
<dbReference type="FunFam" id="3.30.800.10:FF:000002">
    <property type="entry name" value="Phosphatidylinositol 5-phosphate 4-kinase type-2 beta"/>
    <property type="match status" value="1"/>
</dbReference>
<dbReference type="CDD" id="cd17305">
    <property type="entry name" value="PIPKc_PIP5KII"/>
    <property type="match status" value="1"/>
</dbReference>
<dbReference type="GO" id="GO:0005524">
    <property type="term" value="F:ATP binding"/>
    <property type="evidence" value="ECO:0007669"/>
    <property type="project" value="UniProtKB-UniRule"/>
</dbReference>
<dbReference type="EnsemblMetazoa" id="XM_003383668.3">
    <property type="protein sequence ID" value="XP_003383716.3"/>
    <property type="gene ID" value="LOC100631729"/>
</dbReference>
<evidence type="ECO:0000256" key="2">
    <source>
        <dbReference type="ARBA" id="ARBA00022490"/>
    </source>
</evidence>
<dbReference type="InterPro" id="IPR023610">
    <property type="entry name" value="PInositol-4/5-P-5/4-kinase"/>
</dbReference>
<feature type="region of interest" description="Disordered" evidence="13">
    <location>
        <begin position="1"/>
        <end position="31"/>
    </location>
</feature>
<dbReference type="PANTHER" id="PTHR23086">
    <property type="entry name" value="PHOSPHATIDYLINOSITOL-4-PHOSPHATE 5-KINASE"/>
    <property type="match status" value="1"/>
</dbReference>
<dbReference type="Gene3D" id="3.30.810.10">
    <property type="entry name" value="2-Layer Sandwich"/>
    <property type="match status" value="2"/>
</dbReference>
<gene>
    <name evidence="15" type="primary">100631729</name>
</gene>
<comment type="catalytic activity">
    <reaction evidence="9">
        <text>a 1,2-diacyl-sn-glycero-3-phospho-(1D-myo-inositol-5-phosphate) + ATP = a 1,2-diacyl-sn-glycero-3-phospho-(1D-myo-inositol-4,5-bisphosphate) + ADP + H(+)</text>
        <dbReference type="Rhea" id="RHEA:12280"/>
        <dbReference type="ChEBI" id="CHEBI:15378"/>
        <dbReference type="ChEBI" id="CHEBI:30616"/>
        <dbReference type="ChEBI" id="CHEBI:57795"/>
        <dbReference type="ChEBI" id="CHEBI:58456"/>
        <dbReference type="ChEBI" id="CHEBI:456216"/>
        <dbReference type="EC" id="2.7.1.149"/>
    </reaction>
    <physiologicalReaction direction="left-to-right" evidence="9">
        <dbReference type="Rhea" id="RHEA:12281"/>
    </physiologicalReaction>
</comment>
<dbReference type="InterPro" id="IPR027483">
    <property type="entry name" value="PInositol-4-P-4/5-kinase_C_sf"/>
</dbReference>
<evidence type="ECO:0000256" key="6">
    <source>
        <dbReference type="ARBA" id="ARBA00022840"/>
    </source>
</evidence>
<protein>
    <recommendedName>
        <fullName evidence="11">1-phosphatidylinositol-5-phosphate 4-kinase</fullName>
        <ecNumber evidence="11">2.7.1.149</ecNumber>
    </recommendedName>
</protein>
<dbReference type="Proteomes" id="UP000007879">
    <property type="component" value="Unassembled WGS sequence"/>
</dbReference>
<dbReference type="GO" id="GO:0005737">
    <property type="term" value="C:cytoplasm"/>
    <property type="evidence" value="ECO:0007669"/>
    <property type="project" value="UniProtKB-SubCell"/>
</dbReference>
<organism evidence="15 16">
    <name type="scientific">Amphimedon queenslandica</name>
    <name type="common">Sponge</name>
    <dbReference type="NCBI Taxonomy" id="400682"/>
    <lineage>
        <taxon>Eukaryota</taxon>
        <taxon>Metazoa</taxon>
        <taxon>Porifera</taxon>
        <taxon>Demospongiae</taxon>
        <taxon>Heteroscleromorpha</taxon>
        <taxon>Haplosclerida</taxon>
        <taxon>Niphatidae</taxon>
        <taxon>Amphimedon</taxon>
    </lineage>
</organism>
<comment type="catalytic activity">
    <reaction evidence="8">
        <text>1,2-dihexadecanoyl-sn-glycero-3-phospho-(1D-myo-inositol-5-phosphate) + ATP = 1,2-dihexadecanoyl-sn-glycero-3-phospho-(1D-myo-inositol-4,5-bisphosphate) + ADP + H(+)</text>
        <dbReference type="Rhea" id="RHEA:55992"/>
        <dbReference type="ChEBI" id="CHEBI:15378"/>
        <dbReference type="ChEBI" id="CHEBI:30616"/>
        <dbReference type="ChEBI" id="CHEBI:83423"/>
        <dbReference type="ChEBI" id="CHEBI:84968"/>
        <dbReference type="ChEBI" id="CHEBI:456216"/>
    </reaction>
    <physiologicalReaction direction="left-to-right" evidence="8">
        <dbReference type="Rhea" id="RHEA:55993"/>
    </physiologicalReaction>
</comment>
<dbReference type="Gene3D" id="3.30.800.10">
    <property type="entry name" value="Phosphatidylinositol Phosphate Kinase II Beta"/>
    <property type="match status" value="1"/>
</dbReference>
<reference evidence="15" key="2">
    <citation type="submission" date="2024-06" db="UniProtKB">
        <authorList>
            <consortium name="EnsemblMetazoa"/>
        </authorList>
    </citation>
    <scope>IDENTIFICATION</scope>
</reference>
<evidence type="ECO:0000256" key="13">
    <source>
        <dbReference type="SAM" id="MobiDB-lite"/>
    </source>
</evidence>
<feature type="compositionally biased region" description="Acidic residues" evidence="13">
    <location>
        <begin position="291"/>
        <end position="307"/>
    </location>
</feature>
<evidence type="ECO:0000256" key="12">
    <source>
        <dbReference type="PROSITE-ProRule" id="PRU00781"/>
    </source>
</evidence>
<keyword evidence="5 12" id="KW-0418">Kinase</keyword>
<comment type="catalytic activity">
    <reaction evidence="10">
        <text>1,2-dihexadecanoyl-sn-glycero-3-phospho-(1D-myo-inositol-5-phosphate) + GTP = 1,2-dihexadecanoyl-sn-glycero-3-phospho-(1D-myo-inositol-4,5-bisphosphate) + GDP + H(+)</text>
        <dbReference type="Rhea" id="RHEA:55964"/>
        <dbReference type="ChEBI" id="CHEBI:15378"/>
        <dbReference type="ChEBI" id="CHEBI:37565"/>
        <dbReference type="ChEBI" id="CHEBI:58189"/>
        <dbReference type="ChEBI" id="CHEBI:83423"/>
        <dbReference type="ChEBI" id="CHEBI:84968"/>
    </reaction>
    <physiologicalReaction direction="left-to-right" evidence="10">
        <dbReference type="Rhea" id="RHEA:55965"/>
    </physiologicalReaction>
</comment>
<evidence type="ECO:0000259" key="14">
    <source>
        <dbReference type="PROSITE" id="PS51455"/>
    </source>
</evidence>
<evidence type="ECO:0000256" key="1">
    <source>
        <dbReference type="ARBA" id="ARBA00004496"/>
    </source>
</evidence>
<dbReference type="GO" id="GO:0016308">
    <property type="term" value="F:1-phosphatidylinositol-4-phosphate 5-kinase activity"/>
    <property type="evidence" value="ECO:0007669"/>
    <property type="project" value="TreeGrafter"/>
</dbReference>
<dbReference type="InterPro" id="IPR002498">
    <property type="entry name" value="PInositol-4-P-4/5-kinase_core"/>
</dbReference>
<feature type="region of interest" description="Disordered" evidence="13">
    <location>
        <begin position="290"/>
        <end position="346"/>
    </location>
</feature>
<dbReference type="PANTHER" id="PTHR23086:SF8">
    <property type="entry name" value="PHOSPHATIDYLINOSITOL 5-PHOSPHATE 4-KINASE, ISOFORM A"/>
    <property type="match status" value="1"/>
</dbReference>
<dbReference type="GO" id="GO:0046854">
    <property type="term" value="P:phosphatidylinositol phosphate biosynthetic process"/>
    <property type="evidence" value="ECO:0007669"/>
    <property type="project" value="TreeGrafter"/>
</dbReference>
<accession>A0AAN0IA51</accession>
<keyword evidence="2" id="KW-0963">Cytoplasm</keyword>
<dbReference type="Pfam" id="PF01504">
    <property type="entry name" value="PIP5K"/>
    <property type="match status" value="1"/>
</dbReference>
<dbReference type="SMART" id="SM00330">
    <property type="entry name" value="PIPKc"/>
    <property type="match status" value="1"/>
</dbReference>
<keyword evidence="16" id="KW-1185">Reference proteome</keyword>
<dbReference type="SUPFAM" id="SSF56104">
    <property type="entry name" value="SAICAR synthase-like"/>
    <property type="match status" value="1"/>
</dbReference>
<dbReference type="PROSITE" id="PS51455">
    <property type="entry name" value="PIPK"/>
    <property type="match status" value="1"/>
</dbReference>
<sequence length="470" mass="52842">MPGGVGKNKGASTGSVHQKSRHVKAKKQKKRFMRAKDPIQAVFMWGIQHSINEIMLQPEPSLLLEEDFKAFSKIRVENQHYSKEYLPGHFKFKEYCPIVFHDLRKRFKIDDYDYMSSLTQHAHLAMDNPGRSGSTFFVTSDKKLIIKSLSSEEVALLHQILQPYHAHIVTQEGQTLLPQYLGMYRLTVNSAETYWIVMRNILSHKYKTHLKFDLKGSTVDRAASEKEKAKIRPTLKDNDFIQMERKIMIGDASKASFLSILESDVGLLEKLNLMDYSLLVGITDFGAAPTDSDDEEWLDDDDVDFSGDELREDSPTSPLPDDMGKSNVEGEPTSPVPPTGASPPKAEELVVIKEDEVIEKEPSGSPTGAASPVYRPILVNGEKEVVQAKADGYYPIIDKSVDIFAVLSLPESRKEVYYIAIIDVLTNYGARKRAAHAAKTMKHGHGAEISTVKPGQYARRFLDFVHKSIQ</sequence>
<dbReference type="GO" id="GO:0005886">
    <property type="term" value="C:plasma membrane"/>
    <property type="evidence" value="ECO:0007669"/>
    <property type="project" value="TreeGrafter"/>
</dbReference>